<proteinExistence type="predicted"/>
<accession>A0ABP8ITV8</accession>
<evidence type="ECO:0000259" key="2">
    <source>
        <dbReference type="Pfam" id="PF13478"/>
    </source>
</evidence>
<dbReference type="EMBL" id="BAABHA010000001">
    <property type="protein sequence ID" value="GAA4372878.1"/>
    <property type="molecule type" value="Genomic_DNA"/>
</dbReference>
<protein>
    <submittedName>
        <fullName evidence="3">XdhC/CoxI family protein</fullName>
    </submittedName>
</protein>
<dbReference type="PANTHER" id="PTHR30388:SF6">
    <property type="entry name" value="XANTHINE DEHYDROGENASE SUBUNIT A-RELATED"/>
    <property type="match status" value="1"/>
</dbReference>
<evidence type="ECO:0000259" key="1">
    <source>
        <dbReference type="Pfam" id="PF02625"/>
    </source>
</evidence>
<name>A0ABP8ITV8_9BACT</name>
<dbReference type="Proteomes" id="UP001500454">
    <property type="component" value="Unassembled WGS sequence"/>
</dbReference>
<dbReference type="InterPro" id="IPR052698">
    <property type="entry name" value="MoCofactor_Util/Proc"/>
</dbReference>
<evidence type="ECO:0000313" key="4">
    <source>
        <dbReference type="Proteomes" id="UP001500454"/>
    </source>
</evidence>
<keyword evidence="4" id="KW-1185">Reference proteome</keyword>
<dbReference type="PANTHER" id="PTHR30388">
    <property type="entry name" value="ALDEHYDE OXIDOREDUCTASE MOLYBDENUM COFACTOR ASSEMBLY PROTEIN"/>
    <property type="match status" value="1"/>
</dbReference>
<reference evidence="4" key="1">
    <citation type="journal article" date="2019" name="Int. J. Syst. Evol. Microbiol.">
        <title>The Global Catalogue of Microorganisms (GCM) 10K type strain sequencing project: providing services to taxonomists for standard genome sequencing and annotation.</title>
        <authorList>
            <consortium name="The Broad Institute Genomics Platform"/>
            <consortium name="The Broad Institute Genome Sequencing Center for Infectious Disease"/>
            <person name="Wu L."/>
            <person name="Ma J."/>
        </authorList>
    </citation>
    <scope>NUCLEOTIDE SEQUENCE [LARGE SCALE GENOMIC DNA]</scope>
    <source>
        <strain evidence="4">JCM 17924</strain>
    </source>
</reference>
<feature type="domain" description="XdhC Rossmann" evidence="2">
    <location>
        <begin position="182"/>
        <end position="324"/>
    </location>
</feature>
<evidence type="ECO:0000313" key="3">
    <source>
        <dbReference type="EMBL" id="GAA4372878.1"/>
    </source>
</evidence>
<dbReference type="InterPro" id="IPR003777">
    <property type="entry name" value="XdhC_CoxI"/>
</dbReference>
<sequence>MDSLSPHSPAPRDLVVWQHAMACLRAGVPVTLLIVASSTGDSPGRQGFKMSVAAGSMTGSIGGGIMEHKFVELARDRMQRRETGVLLREQVHRSEAGHNRSGMICSGQQMLVLLPLLPAHLPAVRAALETLEQHLPSTLHLSHTGELSVHLGHTGYPTQFESADAAASRWHYTEPLGFRDRLTIIGGGHVALALSRVMATLDFHLTVFDDRPNLNTLLQNPFVHEKRTLSYEKLALEVPEGPNQYVVVMTFGYRSDDVAVRQLLDHQLAYIGLMGSEAKIEKLLAGLRADGYSEQQLQRLYTPIGLPIHSRTPEEIAISIAAEIIRVRNAPFDDAR</sequence>
<dbReference type="Pfam" id="PF02625">
    <property type="entry name" value="XdhC_CoxI"/>
    <property type="match status" value="1"/>
</dbReference>
<dbReference type="Gene3D" id="3.40.50.720">
    <property type="entry name" value="NAD(P)-binding Rossmann-like Domain"/>
    <property type="match status" value="1"/>
</dbReference>
<dbReference type="RefSeq" id="WP_345220693.1">
    <property type="nucleotide sequence ID" value="NZ_BAABHA010000001.1"/>
</dbReference>
<organism evidence="3 4">
    <name type="scientific">Hymenobacter koreensis</name>
    <dbReference type="NCBI Taxonomy" id="1084523"/>
    <lineage>
        <taxon>Bacteria</taxon>
        <taxon>Pseudomonadati</taxon>
        <taxon>Bacteroidota</taxon>
        <taxon>Cytophagia</taxon>
        <taxon>Cytophagales</taxon>
        <taxon>Hymenobacteraceae</taxon>
        <taxon>Hymenobacter</taxon>
    </lineage>
</organism>
<feature type="domain" description="XdhC- CoxI" evidence="1">
    <location>
        <begin position="23"/>
        <end position="86"/>
    </location>
</feature>
<dbReference type="Pfam" id="PF13478">
    <property type="entry name" value="XdhC_C"/>
    <property type="match status" value="1"/>
</dbReference>
<comment type="caution">
    <text evidence="3">The sequence shown here is derived from an EMBL/GenBank/DDBJ whole genome shotgun (WGS) entry which is preliminary data.</text>
</comment>
<gene>
    <name evidence="3" type="ORF">GCM10023186_02820</name>
</gene>
<dbReference type="InterPro" id="IPR027051">
    <property type="entry name" value="XdhC_Rossmann_dom"/>
</dbReference>